<dbReference type="AlphaFoldDB" id="A0A6M0S902"/>
<proteinExistence type="predicted"/>
<dbReference type="Proteomes" id="UP000473574">
    <property type="component" value="Unassembled WGS sequence"/>
</dbReference>
<comment type="caution">
    <text evidence="1">The sequence shown here is derived from an EMBL/GenBank/DDBJ whole genome shotgun (WGS) entry which is preliminary data.</text>
</comment>
<dbReference type="EMBL" id="QZCE01000002">
    <property type="protein sequence ID" value="NEZ64826.1"/>
    <property type="molecule type" value="Genomic_DNA"/>
</dbReference>
<protein>
    <submittedName>
        <fullName evidence="1">Uncharacterized protein</fullName>
    </submittedName>
</protein>
<evidence type="ECO:0000313" key="1">
    <source>
        <dbReference type="EMBL" id="NEZ64826.1"/>
    </source>
</evidence>
<evidence type="ECO:0000313" key="2">
    <source>
        <dbReference type="Proteomes" id="UP000473574"/>
    </source>
</evidence>
<sequence length="114" mass="12884">MKASATTTVYATKNNLPVRASLLRGLGVRGCRSFFKNIANGWWDCKEAACDWWDLLGQEREEDDSEVFDIFWVKPFFGTLGSPQPLPEYPTPWRFAALETLGSDLAEYLGGKRC</sequence>
<gene>
    <name evidence="1" type="ORF">D0962_18880</name>
</gene>
<name>A0A6M0S902_9CYAN</name>
<accession>A0A6M0S902</accession>
<reference evidence="1 2" key="1">
    <citation type="journal article" date="2020" name="Microb. Ecol.">
        <title>Ecogenomics of the Marine Benthic Filamentous Cyanobacterium Adonisia.</title>
        <authorList>
            <person name="Walter J.M."/>
            <person name="Coutinho F.H."/>
            <person name="Leomil L."/>
            <person name="Hargreaves P.I."/>
            <person name="Campeao M.E."/>
            <person name="Vieira V.V."/>
            <person name="Silva B.S."/>
            <person name="Fistarol G.O."/>
            <person name="Salomon P.S."/>
            <person name="Sawabe T."/>
            <person name="Mino S."/>
            <person name="Hosokawa M."/>
            <person name="Miyashita H."/>
            <person name="Maruyama F."/>
            <person name="van Verk M.C."/>
            <person name="Dutilh B.E."/>
            <person name="Thompson C.C."/>
            <person name="Thompson F.L."/>
        </authorList>
    </citation>
    <scope>NUCLEOTIDE SEQUENCE [LARGE SCALE GENOMIC DNA]</scope>
    <source>
        <strain evidence="1 2">CCMR0082</strain>
    </source>
</reference>
<organism evidence="1 2">
    <name type="scientific">Adonisia turfae CCMR0082</name>
    <dbReference type="NCBI Taxonomy" id="2304604"/>
    <lineage>
        <taxon>Bacteria</taxon>
        <taxon>Bacillati</taxon>
        <taxon>Cyanobacteriota</taxon>
        <taxon>Adonisia</taxon>
        <taxon>Adonisia turfae</taxon>
    </lineage>
</organism>